<evidence type="ECO:0000256" key="2">
    <source>
        <dbReference type="ARBA" id="ARBA00023002"/>
    </source>
</evidence>
<dbReference type="GO" id="GO:0016491">
    <property type="term" value="F:oxidoreductase activity"/>
    <property type="evidence" value="ECO:0007669"/>
    <property type="project" value="UniProtKB-KW"/>
</dbReference>
<evidence type="ECO:0000256" key="1">
    <source>
        <dbReference type="ARBA" id="ARBA00009570"/>
    </source>
</evidence>
<dbReference type="InterPro" id="IPR000391">
    <property type="entry name" value="Rng_hydr_dOase-bsu"/>
</dbReference>
<accession>A0A318M3C1</accession>
<dbReference type="EMBL" id="MASU01000012">
    <property type="protein sequence ID" value="PXY25483.1"/>
    <property type="molecule type" value="Genomic_DNA"/>
</dbReference>
<dbReference type="Gene3D" id="3.10.450.50">
    <property type="match status" value="1"/>
</dbReference>
<comment type="caution">
    <text evidence="3">The sequence shown here is derived from an EMBL/GenBank/DDBJ whole genome shotgun (WGS) entry which is preliminary data.</text>
</comment>
<reference evidence="3 4" key="1">
    <citation type="submission" date="2016-07" db="EMBL/GenBank/DDBJ databases">
        <title>Draft genome sequence of Prauserella sp. YIM 121212, isolated from alkaline soil.</title>
        <authorList>
            <person name="Ruckert C."/>
            <person name="Albersmeier A."/>
            <person name="Jiang C.-L."/>
            <person name="Jiang Y."/>
            <person name="Kalinowski J."/>
            <person name="Schneider O."/>
            <person name="Winkler A."/>
            <person name="Zotchev S.B."/>
        </authorList>
    </citation>
    <scope>NUCLEOTIDE SEQUENCE [LARGE SCALE GENOMIC DNA]</scope>
    <source>
        <strain evidence="3 4">YIM 121212</strain>
    </source>
</reference>
<keyword evidence="2" id="KW-0560">Oxidoreductase</keyword>
<dbReference type="PANTHER" id="PTHR41534:SF2">
    <property type="entry name" value="3-PHENYLPROPIONATE_CINNAMIC ACID DIOXYGENASE SUBUNIT BETA"/>
    <property type="match status" value="1"/>
</dbReference>
<dbReference type="PANTHER" id="PTHR41534">
    <property type="entry name" value="BLR3401 PROTEIN"/>
    <property type="match status" value="1"/>
</dbReference>
<dbReference type="NCBIfam" id="NF007479">
    <property type="entry name" value="PRK10069.1"/>
    <property type="match status" value="1"/>
</dbReference>
<name>A0A318M3C1_9PSEU</name>
<evidence type="ECO:0000313" key="4">
    <source>
        <dbReference type="Proteomes" id="UP000247892"/>
    </source>
</evidence>
<dbReference type="InterPro" id="IPR032710">
    <property type="entry name" value="NTF2-like_dom_sf"/>
</dbReference>
<gene>
    <name evidence="3" type="ORF">BA062_25250</name>
</gene>
<comment type="similarity">
    <text evidence="1">Belongs to the bacterial ring-hydroxylating dioxygenase beta subunit family.</text>
</comment>
<dbReference type="RefSeq" id="WP_110341082.1">
    <property type="nucleotide sequence ID" value="NZ_JBHVKT010000006.1"/>
</dbReference>
<dbReference type="Proteomes" id="UP000247892">
    <property type="component" value="Unassembled WGS sequence"/>
</dbReference>
<dbReference type="CDD" id="cd00667">
    <property type="entry name" value="ring_hydroxylating_dioxygenases_beta"/>
    <property type="match status" value="1"/>
</dbReference>
<organism evidence="3 4">
    <name type="scientific">Prauserella flavalba</name>
    <dbReference type="NCBI Taxonomy" id="1477506"/>
    <lineage>
        <taxon>Bacteria</taxon>
        <taxon>Bacillati</taxon>
        <taxon>Actinomycetota</taxon>
        <taxon>Actinomycetes</taxon>
        <taxon>Pseudonocardiales</taxon>
        <taxon>Pseudonocardiaceae</taxon>
        <taxon>Prauserella</taxon>
    </lineage>
</organism>
<dbReference type="OrthoDB" id="3212009at2"/>
<dbReference type="SUPFAM" id="SSF54427">
    <property type="entry name" value="NTF2-like"/>
    <property type="match status" value="1"/>
</dbReference>
<protein>
    <submittedName>
        <fullName evidence="3">Uncharacterized protein</fullName>
    </submittedName>
</protein>
<dbReference type="AlphaFoldDB" id="A0A318M3C1"/>
<proteinExistence type="inferred from homology"/>
<dbReference type="GO" id="GO:0019380">
    <property type="term" value="P:3-phenylpropionate catabolic process"/>
    <property type="evidence" value="ECO:0007669"/>
    <property type="project" value="TreeGrafter"/>
</dbReference>
<dbReference type="Pfam" id="PF00866">
    <property type="entry name" value="Ring_hydroxyl_B"/>
    <property type="match status" value="1"/>
</dbReference>
<evidence type="ECO:0000313" key="3">
    <source>
        <dbReference type="EMBL" id="PXY25483.1"/>
    </source>
</evidence>
<keyword evidence="4" id="KW-1185">Reference proteome</keyword>
<sequence>MTAQLESSPVTSVDVELQHQIEQFLYLEARFLDERRFEEWLDLFSDDVHYWMPTRTVRYERELDKEFSASNEVAHFDENKRALEERVTRIRSGMAWAEEPPSRTRHMVHNVIIELGDSPSELLVRSNILLYRGRLDRDVDFFVGFREDVLRQSEDADYGWLIARRSIFLDQTLILAKNMSIFL</sequence>